<proteinExistence type="inferred from homology"/>
<protein>
    <submittedName>
        <fullName evidence="9">RagB/SusD family nutrient uptake outer membrane protein</fullName>
    </submittedName>
</protein>
<evidence type="ECO:0000256" key="6">
    <source>
        <dbReference type="SAM" id="SignalP"/>
    </source>
</evidence>
<sequence>MKRLKITAGTMCFLLLSGFLLSCNKDFLEKPLSSDVTIDTIFSTKVKAESFLWETYRTSVPQGFPHDWGADGRENHHDGMYASMLMAASDEGDVYDSWPSSNVHNVGSWSPNYNAEDQFGYHYKGIRNASLFIENIGRVSDISETEKQQMRAEAVVLRALQYSELLKRYGGIPLVLHSLKATGNVKIPRSSFQECVDFIVKSCDSAAAVLPQTYPKASRGRITSGTALAVKARTLLYAASPLHNGTPYLDDQKKLTGYGNFDVQRWQLAADANKAVLDWAADNGVELVKTHADPAMNYEAAIAQTDNSEIILANKGEGSWGDWWPMTGQFLMPRGFYGGWYGHGVTLQHAQKYQTTAGVDQVWDTQGSFAEFVQKMQEMEPRFQQSVFYSGGKWNDELGVREFFKRSNGSWTGGAPVNGVGFMKKFLTRDRWGDTYQQWIVFRLAEFYLNYAEALNEVTPMAAESYSALNKIRERAGVPLILPADPRYNSQEKLRAAIRRERAVELAFEEHRFFDVRRWKIAGEEGVMKGQMWGLNVYEQADGSKIYKKEPFENRVWEDKMYLYPIPQSEIDKGYVIQTPGWL</sequence>
<comment type="similarity">
    <text evidence="2">Belongs to the SusD family.</text>
</comment>
<organism evidence="9 10">
    <name type="scientific">Paradesertivirga mongoliensis</name>
    <dbReference type="NCBI Taxonomy" id="2100740"/>
    <lineage>
        <taxon>Bacteria</taxon>
        <taxon>Pseudomonadati</taxon>
        <taxon>Bacteroidota</taxon>
        <taxon>Sphingobacteriia</taxon>
        <taxon>Sphingobacteriales</taxon>
        <taxon>Sphingobacteriaceae</taxon>
        <taxon>Paradesertivirga</taxon>
    </lineage>
</organism>
<feature type="domain" description="SusD-like N-terminal" evidence="8">
    <location>
        <begin position="93"/>
        <end position="235"/>
    </location>
</feature>
<dbReference type="InterPro" id="IPR033985">
    <property type="entry name" value="SusD-like_N"/>
</dbReference>
<feature type="signal peptide" evidence="6">
    <location>
        <begin position="1"/>
        <end position="22"/>
    </location>
</feature>
<evidence type="ECO:0000256" key="1">
    <source>
        <dbReference type="ARBA" id="ARBA00004442"/>
    </source>
</evidence>
<keyword evidence="5" id="KW-0998">Cell outer membrane</keyword>
<feature type="chain" id="PRO_5047344742" evidence="6">
    <location>
        <begin position="23"/>
        <end position="583"/>
    </location>
</feature>
<dbReference type="EMBL" id="JBHUHZ010000003">
    <property type="protein sequence ID" value="MFD2163994.1"/>
    <property type="molecule type" value="Genomic_DNA"/>
</dbReference>
<evidence type="ECO:0000256" key="5">
    <source>
        <dbReference type="ARBA" id="ARBA00023237"/>
    </source>
</evidence>
<dbReference type="Pfam" id="PF07980">
    <property type="entry name" value="SusD_RagB"/>
    <property type="match status" value="1"/>
</dbReference>
<keyword evidence="4" id="KW-0472">Membrane</keyword>
<evidence type="ECO:0000256" key="3">
    <source>
        <dbReference type="ARBA" id="ARBA00022729"/>
    </source>
</evidence>
<evidence type="ECO:0000256" key="2">
    <source>
        <dbReference type="ARBA" id="ARBA00006275"/>
    </source>
</evidence>
<evidence type="ECO:0000259" key="8">
    <source>
        <dbReference type="Pfam" id="PF14322"/>
    </source>
</evidence>
<evidence type="ECO:0000256" key="4">
    <source>
        <dbReference type="ARBA" id="ARBA00023136"/>
    </source>
</evidence>
<keyword evidence="10" id="KW-1185">Reference proteome</keyword>
<accession>A0ABW4ZQ84</accession>
<evidence type="ECO:0000313" key="10">
    <source>
        <dbReference type="Proteomes" id="UP001597387"/>
    </source>
</evidence>
<dbReference type="CDD" id="cd08977">
    <property type="entry name" value="SusD"/>
    <property type="match status" value="1"/>
</dbReference>
<dbReference type="Proteomes" id="UP001597387">
    <property type="component" value="Unassembled WGS sequence"/>
</dbReference>
<evidence type="ECO:0000313" key="9">
    <source>
        <dbReference type="EMBL" id="MFD2163994.1"/>
    </source>
</evidence>
<gene>
    <name evidence="9" type="ORF">ACFSJU_16415</name>
</gene>
<dbReference type="Pfam" id="PF14322">
    <property type="entry name" value="SusD-like_3"/>
    <property type="match status" value="1"/>
</dbReference>
<dbReference type="PROSITE" id="PS51257">
    <property type="entry name" value="PROKAR_LIPOPROTEIN"/>
    <property type="match status" value="1"/>
</dbReference>
<dbReference type="InterPro" id="IPR011990">
    <property type="entry name" value="TPR-like_helical_dom_sf"/>
</dbReference>
<comment type="caution">
    <text evidence="9">The sequence shown here is derived from an EMBL/GenBank/DDBJ whole genome shotgun (WGS) entry which is preliminary data.</text>
</comment>
<dbReference type="RefSeq" id="WP_255904767.1">
    <property type="nucleotide sequence ID" value="NZ_JAFMZO010000004.1"/>
</dbReference>
<name>A0ABW4ZQ84_9SPHI</name>
<dbReference type="InterPro" id="IPR012944">
    <property type="entry name" value="SusD_RagB_dom"/>
</dbReference>
<feature type="domain" description="RagB/SusD" evidence="7">
    <location>
        <begin position="318"/>
        <end position="582"/>
    </location>
</feature>
<evidence type="ECO:0000259" key="7">
    <source>
        <dbReference type="Pfam" id="PF07980"/>
    </source>
</evidence>
<dbReference type="Gene3D" id="1.25.40.390">
    <property type="match status" value="1"/>
</dbReference>
<dbReference type="SUPFAM" id="SSF48452">
    <property type="entry name" value="TPR-like"/>
    <property type="match status" value="1"/>
</dbReference>
<keyword evidence="3 6" id="KW-0732">Signal</keyword>
<comment type="subcellular location">
    <subcellularLocation>
        <location evidence="1">Cell outer membrane</location>
    </subcellularLocation>
</comment>
<reference evidence="10" key="1">
    <citation type="journal article" date="2019" name="Int. J. Syst. Evol. Microbiol.">
        <title>The Global Catalogue of Microorganisms (GCM) 10K type strain sequencing project: providing services to taxonomists for standard genome sequencing and annotation.</title>
        <authorList>
            <consortium name="The Broad Institute Genomics Platform"/>
            <consortium name="The Broad Institute Genome Sequencing Center for Infectious Disease"/>
            <person name="Wu L."/>
            <person name="Ma J."/>
        </authorList>
    </citation>
    <scope>NUCLEOTIDE SEQUENCE [LARGE SCALE GENOMIC DNA]</scope>
    <source>
        <strain evidence="10">KCTC 42217</strain>
    </source>
</reference>